<comment type="function">
    <text evidence="4">Catalyzes the deamination of 5-methylthioadenosine and S-adenosyl-L-homocysteine into 5-methylthioinosine and S-inosyl-L-homocysteine, respectively. Is also able to deaminate adenosine.</text>
</comment>
<dbReference type="HAMAP" id="MF_01281">
    <property type="entry name" value="MTA_SAH_deamin"/>
    <property type="match status" value="1"/>
</dbReference>
<dbReference type="SUPFAM" id="SSF51556">
    <property type="entry name" value="Metallo-dependent hydrolases"/>
    <property type="match status" value="1"/>
</dbReference>
<proteinExistence type="inferred from homology"/>
<feature type="domain" description="Aminodeoxyfutalosine deaminase/Imidazolonepropionase-like composite" evidence="6">
    <location>
        <begin position="26"/>
        <end position="50"/>
    </location>
</feature>
<dbReference type="InterPro" id="IPR006680">
    <property type="entry name" value="Amidohydro-rel"/>
</dbReference>
<comment type="caution">
    <text evidence="7">The sequence shown here is derived from an EMBL/GenBank/DDBJ whole genome shotgun (WGS) entry which is preliminary data.</text>
</comment>
<evidence type="ECO:0000256" key="4">
    <source>
        <dbReference type="HAMAP-Rule" id="MF_01281"/>
    </source>
</evidence>
<protein>
    <recommendedName>
        <fullName evidence="4">5-methylthioadenosine/S-adenosylhomocysteine deaminase</fullName>
        <shortName evidence="4">MTA/SAH deaminase</shortName>
        <ecNumber evidence="4">3.5.4.28</ecNumber>
        <ecNumber evidence="4">3.5.4.31</ecNumber>
    </recommendedName>
</protein>
<feature type="binding site" evidence="4">
    <location>
        <position position="190"/>
    </location>
    <ligand>
        <name>substrate</name>
    </ligand>
</feature>
<sequence>MAEREKFILCAAFVLPAWDKEPLKDGALLIKDGRIEALGRRDELISRHPGVPVEDLGEVLVFPGLVNAHTHASMTIFRGLADDLPLMTWLHDYIFPVESHLKSEWVYWGAKLAVAEMLRSGVTCFCDMYLFEPWVIRVVEETGVRAALGEGLFDFPSPGYGPLEEGLKLTEELLRSYEAHPRINILVCPHAVYTCSPETLKKARRIAERYGALVHIHLSETEEEVKQCLERYGHRPVAHLKELGLLNERLHIAHAVELTDEEIEELSRAGVSVAHCPESNLKLGSGVARVPEMLAAGVRVTLGTDGPASNNDLDLLSEMRTAALIHKGLRRDPTVLPAREVFRMATEEGARALGFPRCGRLEPGFEADLAVLDLLRPDLTPVHDPLSLLVYSARAGAVSGVMVAGRWLLREGRILTFDEAETRERVLAIAREIRDLVKH</sequence>
<gene>
    <name evidence="4" type="primary">mtaD</name>
    <name evidence="7" type="ORF">ENJ40_05600</name>
</gene>
<keyword evidence="1 4" id="KW-0479">Metal-binding</keyword>
<feature type="binding site" evidence="4">
    <location>
        <position position="71"/>
    </location>
    <ligand>
        <name>Zn(2+)</name>
        <dbReference type="ChEBI" id="CHEBI:29105"/>
    </ligand>
</feature>
<dbReference type="InterPro" id="IPR023512">
    <property type="entry name" value="Deaminase_MtaD/DadD"/>
</dbReference>
<dbReference type="AlphaFoldDB" id="A0A7C3CSD2"/>
<feature type="binding site" evidence="4">
    <location>
        <position position="305"/>
    </location>
    <ligand>
        <name>Zn(2+)</name>
        <dbReference type="ChEBI" id="CHEBI:29105"/>
    </ligand>
</feature>
<feature type="binding site" evidence="4">
    <location>
        <position position="69"/>
    </location>
    <ligand>
        <name>Zn(2+)</name>
        <dbReference type="ChEBI" id="CHEBI:29105"/>
    </ligand>
</feature>
<accession>A0A7C3CSD2</accession>
<dbReference type="Gene3D" id="3.20.20.140">
    <property type="entry name" value="Metal-dependent hydrolases"/>
    <property type="match status" value="1"/>
</dbReference>
<dbReference type="EC" id="3.5.4.31" evidence="4"/>
<comment type="catalytic activity">
    <reaction evidence="4">
        <text>S-methyl-5'-thioadenosine + H2O + H(+) = S-methyl-5'-thioinosine + NH4(+)</text>
        <dbReference type="Rhea" id="RHEA:25025"/>
        <dbReference type="ChEBI" id="CHEBI:15377"/>
        <dbReference type="ChEBI" id="CHEBI:15378"/>
        <dbReference type="ChEBI" id="CHEBI:17509"/>
        <dbReference type="ChEBI" id="CHEBI:28938"/>
        <dbReference type="ChEBI" id="CHEBI:48595"/>
        <dbReference type="EC" id="3.5.4.31"/>
    </reaction>
</comment>
<feature type="domain" description="Amidohydrolase-related" evidence="5">
    <location>
        <begin position="60"/>
        <end position="407"/>
    </location>
</feature>
<evidence type="ECO:0000259" key="6">
    <source>
        <dbReference type="Pfam" id="PF22039"/>
    </source>
</evidence>
<dbReference type="InterPro" id="IPR011059">
    <property type="entry name" value="Metal-dep_hydrolase_composite"/>
</dbReference>
<dbReference type="GO" id="GO:0046872">
    <property type="term" value="F:metal ion binding"/>
    <property type="evidence" value="ECO:0007669"/>
    <property type="project" value="UniProtKB-KW"/>
</dbReference>
<dbReference type="FunFam" id="3.20.20.140:FF:000014">
    <property type="entry name" value="5-methylthioadenosine/S-adenosylhomocysteine deaminase"/>
    <property type="match status" value="1"/>
</dbReference>
<organism evidence="7">
    <name type="scientific">Thermosulfurimonas dismutans</name>
    <dbReference type="NCBI Taxonomy" id="999894"/>
    <lineage>
        <taxon>Bacteria</taxon>
        <taxon>Pseudomonadati</taxon>
        <taxon>Thermodesulfobacteriota</taxon>
        <taxon>Thermodesulfobacteria</taxon>
        <taxon>Thermodesulfobacteriales</taxon>
        <taxon>Thermodesulfobacteriaceae</taxon>
        <taxon>Thermosulfurimonas</taxon>
    </lineage>
</organism>
<feature type="binding site" evidence="4">
    <location>
        <position position="217"/>
    </location>
    <ligand>
        <name>Zn(2+)</name>
        <dbReference type="ChEBI" id="CHEBI:29105"/>
    </ligand>
</feature>
<keyword evidence="3 4" id="KW-0862">Zinc</keyword>
<keyword evidence="2 4" id="KW-0378">Hydrolase</keyword>
<dbReference type="EC" id="3.5.4.28" evidence="4"/>
<dbReference type="Proteomes" id="UP000886043">
    <property type="component" value="Unassembled WGS sequence"/>
</dbReference>
<name>A0A7C3CSD2_9BACT</name>
<comment type="cofactor">
    <cofactor evidence="4">
        <name>Zn(2+)</name>
        <dbReference type="ChEBI" id="CHEBI:29105"/>
    </cofactor>
    <text evidence="4">Binds 1 zinc ion per subunit.</text>
</comment>
<evidence type="ECO:0000259" key="5">
    <source>
        <dbReference type="Pfam" id="PF01979"/>
    </source>
</evidence>
<feature type="binding site" evidence="4">
    <location>
        <position position="220"/>
    </location>
    <ligand>
        <name>substrate</name>
    </ligand>
</feature>
<evidence type="ECO:0000256" key="1">
    <source>
        <dbReference type="ARBA" id="ARBA00022723"/>
    </source>
</evidence>
<dbReference type="EMBL" id="DRMH01000075">
    <property type="protein sequence ID" value="HFC97914.1"/>
    <property type="molecule type" value="Genomic_DNA"/>
</dbReference>
<dbReference type="SUPFAM" id="SSF51338">
    <property type="entry name" value="Composite domain of metallo-dependent hydrolases"/>
    <property type="match status" value="2"/>
</dbReference>
<dbReference type="InterPro" id="IPR054418">
    <property type="entry name" value="MQNX/HUTI_composite_N"/>
</dbReference>
<feature type="binding site" evidence="4">
    <location>
        <position position="305"/>
    </location>
    <ligand>
        <name>substrate</name>
    </ligand>
</feature>
<reference evidence="7" key="1">
    <citation type="journal article" date="2020" name="mSystems">
        <title>Genome- and Community-Level Interaction Insights into Carbon Utilization and Element Cycling Functions of Hydrothermarchaeota in Hydrothermal Sediment.</title>
        <authorList>
            <person name="Zhou Z."/>
            <person name="Liu Y."/>
            <person name="Xu W."/>
            <person name="Pan J."/>
            <person name="Luo Z.H."/>
            <person name="Li M."/>
        </authorList>
    </citation>
    <scope>NUCLEOTIDE SEQUENCE [LARGE SCALE GENOMIC DNA]</scope>
    <source>
        <strain evidence="7">HyVt-483</strain>
    </source>
</reference>
<evidence type="ECO:0000256" key="2">
    <source>
        <dbReference type="ARBA" id="ARBA00022801"/>
    </source>
</evidence>
<feature type="binding site" evidence="4">
    <location>
        <position position="98"/>
    </location>
    <ligand>
        <name>substrate</name>
    </ligand>
</feature>
<dbReference type="CDD" id="cd01298">
    <property type="entry name" value="ATZ_TRZ_like"/>
    <property type="match status" value="1"/>
</dbReference>
<dbReference type="GO" id="GO:0050270">
    <property type="term" value="F:S-adenosylhomocysteine deaminase activity"/>
    <property type="evidence" value="ECO:0007669"/>
    <property type="project" value="UniProtKB-UniRule"/>
</dbReference>
<comment type="caution">
    <text evidence="4">Lacks conserved residue(s) required for the propagation of feature annotation.</text>
</comment>
<evidence type="ECO:0000313" key="7">
    <source>
        <dbReference type="EMBL" id="HFC97914.1"/>
    </source>
</evidence>
<dbReference type="InterPro" id="IPR032466">
    <property type="entry name" value="Metal_Hydrolase"/>
</dbReference>
<dbReference type="Gene3D" id="2.30.40.10">
    <property type="entry name" value="Urease, subunit C, domain 1"/>
    <property type="match status" value="1"/>
</dbReference>
<dbReference type="Pfam" id="PF22039">
    <property type="entry name" value="HUTI_composite_bact"/>
    <property type="match status" value="1"/>
</dbReference>
<dbReference type="PANTHER" id="PTHR43794:SF11">
    <property type="entry name" value="AMIDOHYDROLASE-RELATED DOMAIN-CONTAINING PROTEIN"/>
    <property type="match status" value="1"/>
</dbReference>
<dbReference type="PANTHER" id="PTHR43794">
    <property type="entry name" value="AMINOHYDROLASE SSNA-RELATED"/>
    <property type="match status" value="1"/>
</dbReference>
<comment type="similarity">
    <text evidence="4">Belongs to the metallo-dependent hydrolases superfamily. MTA/SAH deaminase family.</text>
</comment>
<dbReference type="GO" id="GO:0090614">
    <property type="term" value="F:5'-methylthioadenosine deaminase activity"/>
    <property type="evidence" value="ECO:0007669"/>
    <property type="project" value="UniProtKB-UniRule"/>
</dbReference>
<dbReference type="Pfam" id="PF01979">
    <property type="entry name" value="Amidohydro_1"/>
    <property type="match status" value="1"/>
</dbReference>
<comment type="catalytic activity">
    <reaction evidence="4">
        <text>S-adenosyl-L-homocysteine + H2O + H(+) = S-inosyl-L-homocysteine + NH4(+)</text>
        <dbReference type="Rhea" id="RHEA:20716"/>
        <dbReference type="ChEBI" id="CHEBI:15377"/>
        <dbReference type="ChEBI" id="CHEBI:15378"/>
        <dbReference type="ChEBI" id="CHEBI:28938"/>
        <dbReference type="ChEBI" id="CHEBI:57856"/>
        <dbReference type="ChEBI" id="CHEBI:57985"/>
        <dbReference type="EC" id="3.5.4.28"/>
    </reaction>
</comment>
<dbReference type="InterPro" id="IPR050287">
    <property type="entry name" value="MTA/SAH_deaminase"/>
</dbReference>
<evidence type="ECO:0000256" key="3">
    <source>
        <dbReference type="ARBA" id="ARBA00022833"/>
    </source>
</evidence>